<keyword evidence="2" id="KW-1185">Reference proteome</keyword>
<accession>A0ABU1PSP7</accession>
<dbReference type="Proteomes" id="UP001268819">
    <property type="component" value="Unassembled WGS sequence"/>
</dbReference>
<dbReference type="EMBL" id="JAVDSG010000001">
    <property type="protein sequence ID" value="MDR6593644.1"/>
    <property type="molecule type" value="Genomic_DNA"/>
</dbReference>
<evidence type="ECO:0000313" key="1">
    <source>
        <dbReference type="EMBL" id="MDR6593644.1"/>
    </source>
</evidence>
<sequence length="32" mass="3305">MGSKREPPLLAVAAAASAVLFHLGTGLARSRR</sequence>
<reference evidence="1 2" key="1">
    <citation type="submission" date="2023-07" db="EMBL/GenBank/DDBJ databases">
        <title>Sequencing the genomes of 1000 actinobacteria strains.</title>
        <authorList>
            <person name="Klenk H.-P."/>
        </authorList>
    </citation>
    <scope>NUCLEOTIDE SEQUENCE [LARGE SCALE GENOMIC DNA]</scope>
    <source>
        <strain evidence="1 2">DSM 43749</strain>
    </source>
</reference>
<comment type="caution">
    <text evidence="1">The sequence shown here is derived from an EMBL/GenBank/DDBJ whole genome shotgun (WGS) entry which is preliminary data.</text>
</comment>
<evidence type="ECO:0008006" key="3">
    <source>
        <dbReference type="Google" id="ProtNLM"/>
    </source>
</evidence>
<name>A0ABU1PSP7_9PSEU</name>
<gene>
    <name evidence="1" type="ORF">J2S66_002028</name>
</gene>
<evidence type="ECO:0000313" key="2">
    <source>
        <dbReference type="Proteomes" id="UP001268819"/>
    </source>
</evidence>
<organism evidence="1 2">
    <name type="scientific">Saccharothrix longispora</name>
    <dbReference type="NCBI Taxonomy" id="33920"/>
    <lineage>
        <taxon>Bacteria</taxon>
        <taxon>Bacillati</taxon>
        <taxon>Actinomycetota</taxon>
        <taxon>Actinomycetes</taxon>
        <taxon>Pseudonocardiales</taxon>
        <taxon>Pseudonocardiaceae</taxon>
        <taxon>Saccharothrix</taxon>
    </lineage>
</organism>
<proteinExistence type="predicted"/>
<protein>
    <recommendedName>
        <fullName evidence="3">MYXO-CTERM domain-containing protein</fullName>
    </recommendedName>
</protein>